<name>A0ABX8EJA8_9ACTN</name>
<evidence type="ECO:0000256" key="1">
    <source>
        <dbReference type="ARBA" id="ARBA00022801"/>
    </source>
</evidence>
<dbReference type="PANTHER" id="PTHR43798">
    <property type="entry name" value="MONOACYLGLYCEROL LIPASE"/>
    <property type="match status" value="1"/>
</dbReference>
<dbReference type="GO" id="GO:0106435">
    <property type="term" value="F:carboxylesterase activity"/>
    <property type="evidence" value="ECO:0007669"/>
    <property type="project" value="UniProtKB-EC"/>
</dbReference>
<reference evidence="4 5" key="1">
    <citation type="submission" date="2021-05" db="EMBL/GenBank/DDBJ databases">
        <title>Complete genome of Nocardioides aquaticus KCTC 9944T isolated from meromictic and hypersaline Ekho Lake, Antarctica.</title>
        <authorList>
            <person name="Hwang K."/>
            <person name="Kim K.M."/>
            <person name="Choe H."/>
        </authorList>
    </citation>
    <scope>NUCLEOTIDE SEQUENCE [LARGE SCALE GENOMIC DNA]</scope>
    <source>
        <strain evidence="4 5">KCTC 9944</strain>
    </source>
</reference>
<dbReference type="Pfam" id="PF00561">
    <property type="entry name" value="Abhydrolase_1"/>
    <property type="match status" value="1"/>
</dbReference>
<dbReference type="RefSeq" id="WP_343899448.1">
    <property type="nucleotide sequence ID" value="NZ_BAAAHS010000044.1"/>
</dbReference>
<proteinExistence type="predicted"/>
<gene>
    <name evidence="4" type="primary">lipV</name>
    <name evidence="4" type="ORF">ENKNEFLB_02375</name>
</gene>
<evidence type="ECO:0000313" key="4">
    <source>
        <dbReference type="EMBL" id="QVT79985.1"/>
    </source>
</evidence>
<dbReference type="Proteomes" id="UP000679307">
    <property type="component" value="Chromosome"/>
</dbReference>
<dbReference type="InterPro" id="IPR000073">
    <property type="entry name" value="AB_hydrolase_1"/>
</dbReference>
<sequence>MDRPMSSGSPAPRLRTVEVDGGPMTVGEWGPEDGTPVLAVHGITASLAGWSLLAAALPEVRLVAPDLRGRGRSNVLPGPYGLDRHAADLEQLLDGLGLDRVVVVGHSMGAFVGVRLVGLAPDRVAALVLVDGGIALPPMPAPAPGARPEDVLGPAAQRLTMTFADRSAYHDFWRAHPAFSGAWGPGVEAYVDHDLEGEEPHLTPSTRVEALATDIQQLAGGPRHDAGLAALRERGTPVTFLRAPRGLMDEPDGLYPPDAAADLVAQVPQLRATEVDDVNHYTVLLGERGAEAVAAETRALLDR</sequence>
<dbReference type="InterPro" id="IPR050266">
    <property type="entry name" value="AB_hydrolase_sf"/>
</dbReference>
<feature type="region of interest" description="Disordered" evidence="2">
    <location>
        <begin position="1"/>
        <end position="21"/>
    </location>
</feature>
<dbReference type="EC" id="3.1.1.1" evidence="4"/>
<keyword evidence="5" id="KW-1185">Reference proteome</keyword>
<accession>A0ABX8EJA8</accession>
<dbReference type="EMBL" id="CP075371">
    <property type="protein sequence ID" value="QVT79985.1"/>
    <property type="molecule type" value="Genomic_DNA"/>
</dbReference>
<dbReference type="PANTHER" id="PTHR43798:SF31">
    <property type="entry name" value="AB HYDROLASE SUPERFAMILY PROTEIN YCLE"/>
    <property type="match status" value="1"/>
</dbReference>
<protein>
    <submittedName>
        <fullName evidence="4">Lipase LipV</fullName>
        <ecNumber evidence="4">3.1.1.1</ecNumber>
    </submittedName>
</protein>
<organism evidence="4 5">
    <name type="scientific">Nocardioides aquaticus</name>
    <dbReference type="NCBI Taxonomy" id="160826"/>
    <lineage>
        <taxon>Bacteria</taxon>
        <taxon>Bacillati</taxon>
        <taxon>Actinomycetota</taxon>
        <taxon>Actinomycetes</taxon>
        <taxon>Propionibacteriales</taxon>
        <taxon>Nocardioidaceae</taxon>
        <taxon>Nocardioides</taxon>
    </lineage>
</organism>
<keyword evidence="1 4" id="KW-0378">Hydrolase</keyword>
<evidence type="ECO:0000259" key="3">
    <source>
        <dbReference type="Pfam" id="PF00561"/>
    </source>
</evidence>
<evidence type="ECO:0000313" key="5">
    <source>
        <dbReference type="Proteomes" id="UP000679307"/>
    </source>
</evidence>
<evidence type="ECO:0000256" key="2">
    <source>
        <dbReference type="SAM" id="MobiDB-lite"/>
    </source>
</evidence>
<feature type="domain" description="AB hydrolase-1" evidence="3">
    <location>
        <begin position="36"/>
        <end position="173"/>
    </location>
</feature>